<dbReference type="GO" id="GO:0005886">
    <property type="term" value="C:plasma membrane"/>
    <property type="evidence" value="ECO:0007669"/>
    <property type="project" value="TreeGrafter"/>
</dbReference>
<dbReference type="InterPro" id="IPR001873">
    <property type="entry name" value="ENaC"/>
</dbReference>
<sequence length="507" mass="57879">MSVNLKKKEGGGKEERECKKCRLGRTQMLHMYEGSATIHGVPKILSPQLYYFRRYLWTIMLIAMTIGLIIFLYRSFTRFYEYPIITNTRLEFNNEMQFPAVTICNANQFRQHKIPSDDWEIKDLIFEMSEMSVLSEYFKDHFAISSPEYSFIPEPEAHLGKNLYKFALDAAHKLEDMFIVCLWGGAVVNCSKYFERVITDMGVCYTFNSNRSSPITSYGSGSMSGLRVIVDIEQPEYYFSQISLAGIQVLLHEPGSAAMLTSNGFVARPGSSTAVTIRKERIDGLSKPYKAFGSEYCMTSHESGFKTPLQRYKDYIYTRQTCAMNCLTDDYVKHCNCCSLFDKGEEEYCSLRTLRDCYIPYKAVANISDILKNCTCPSRCVKDKYISSMSVADFASTFTKDYMVNNGILKNRNGSYISDNVIDLRIYYETLTVTVTEQRAEITIETILGDLGGQMGLFIGASVLSVVELVEFVTLLLIGWHNERQEKLKTKQTPVEHINKISSDSYL</sequence>
<dbReference type="PRINTS" id="PR01078">
    <property type="entry name" value="AMINACHANNEL"/>
</dbReference>
<keyword evidence="4 11" id="KW-0812">Transmembrane</keyword>
<evidence type="ECO:0000256" key="5">
    <source>
        <dbReference type="ARBA" id="ARBA00022989"/>
    </source>
</evidence>
<dbReference type="AlphaFoldDB" id="A0AAN8JGK6"/>
<dbReference type="Proteomes" id="UP001347796">
    <property type="component" value="Unassembled WGS sequence"/>
</dbReference>
<dbReference type="PANTHER" id="PTHR11690:SF300">
    <property type="entry name" value="PICKPOCKET PROTEIN 19"/>
    <property type="match status" value="1"/>
</dbReference>
<reference evidence="13 14" key="1">
    <citation type="submission" date="2024-01" db="EMBL/GenBank/DDBJ databases">
        <title>The genome of the rayed Mediterranean limpet Patella caerulea (Linnaeus, 1758).</title>
        <authorList>
            <person name="Anh-Thu Weber A."/>
            <person name="Halstead-Nussloch G."/>
        </authorList>
    </citation>
    <scope>NUCLEOTIDE SEQUENCE [LARGE SCALE GENOMIC DNA]</scope>
    <source>
        <strain evidence="13">AATW-2023a</strain>
        <tissue evidence="13">Whole specimen</tissue>
    </source>
</reference>
<keyword evidence="8 12" id="KW-0472">Membrane</keyword>
<evidence type="ECO:0000256" key="9">
    <source>
        <dbReference type="ARBA" id="ARBA00023201"/>
    </source>
</evidence>
<keyword evidence="5 12" id="KW-1133">Transmembrane helix</keyword>
<evidence type="ECO:0000256" key="7">
    <source>
        <dbReference type="ARBA" id="ARBA00023065"/>
    </source>
</evidence>
<evidence type="ECO:0000256" key="10">
    <source>
        <dbReference type="ARBA" id="ARBA00023303"/>
    </source>
</evidence>
<dbReference type="PANTHER" id="PTHR11690">
    <property type="entry name" value="AMILORIDE-SENSITIVE SODIUM CHANNEL-RELATED"/>
    <property type="match status" value="1"/>
</dbReference>
<dbReference type="GO" id="GO:0015280">
    <property type="term" value="F:ligand-gated sodium channel activity"/>
    <property type="evidence" value="ECO:0007669"/>
    <property type="project" value="TreeGrafter"/>
</dbReference>
<evidence type="ECO:0000256" key="11">
    <source>
        <dbReference type="RuleBase" id="RU000679"/>
    </source>
</evidence>
<feature type="transmembrane region" description="Helical" evidence="12">
    <location>
        <begin position="55"/>
        <end position="73"/>
    </location>
</feature>
<keyword evidence="7 11" id="KW-0406">Ion transport</keyword>
<gene>
    <name evidence="13" type="ORF">SNE40_017169</name>
</gene>
<evidence type="ECO:0000313" key="14">
    <source>
        <dbReference type="Proteomes" id="UP001347796"/>
    </source>
</evidence>
<dbReference type="Gene3D" id="1.10.287.770">
    <property type="entry name" value="YojJ-like"/>
    <property type="match status" value="1"/>
</dbReference>
<name>A0AAN8JGK6_PATCE</name>
<evidence type="ECO:0000256" key="3">
    <source>
        <dbReference type="ARBA" id="ARBA00022461"/>
    </source>
</evidence>
<evidence type="ECO:0000256" key="8">
    <source>
        <dbReference type="ARBA" id="ARBA00023136"/>
    </source>
</evidence>
<feature type="transmembrane region" description="Helical" evidence="12">
    <location>
        <begin position="455"/>
        <end position="480"/>
    </location>
</feature>
<protein>
    <submittedName>
        <fullName evidence="13">Uncharacterized protein</fullName>
    </submittedName>
</protein>
<dbReference type="Gene3D" id="2.60.470.10">
    <property type="entry name" value="Acid-sensing ion channels like domains"/>
    <property type="match status" value="1"/>
</dbReference>
<organism evidence="13 14">
    <name type="scientific">Patella caerulea</name>
    <name type="common">Rayed Mediterranean limpet</name>
    <dbReference type="NCBI Taxonomy" id="87958"/>
    <lineage>
        <taxon>Eukaryota</taxon>
        <taxon>Metazoa</taxon>
        <taxon>Spiralia</taxon>
        <taxon>Lophotrochozoa</taxon>
        <taxon>Mollusca</taxon>
        <taxon>Gastropoda</taxon>
        <taxon>Patellogastropoda</taxon>
        <taxon>Patelloidea</taxon>
        <taxon>Patellidae</taxon>
        <taxon>Patella</taxon>
    </lineage>
</organism>
<proteinExistence type="inferred from homology"/>
<evidence type="ECO:0000256" key="6">
    <source>
        <dbReference type="ARBA" id="ARBA00023053"/>
    </source>
</evidence>
<evidence type="ECO:0000256" key="1">
    <source>
        <dbReference type="ARBA" id="ARBA00004141"/>
    </source>
</evidence>
<dbReference type="Pfam" id="PF00858">
    <property type="entry name" value="ASC"/>
    <property type="match status" value="1"/>
</dbReference>
<accession>A0AAN8JGK6</accession>
<dbReference type="EMBL" id="JAZGQO010000011">
    <property type="protein sequence ID" value="KAK6173768.1"/>
    <property type="molecule type" value="Genomic_DNA"/>
</dbReference>
<keyword evidence="10 11" id="KW-0407">Ion channel</keyword>
<keyword evidence="14" id="KW-1185">Reference proteome</keyword>
<evidence type="ECO:0000256" key="12">
    <source>
        <dbReference type="SAM" id="Phobius"/>
    </source>
</evidence>
<comment type="subcellular location">
    <subcellularLocation>
        <location evidence="1">Membrane</location>
        <topology evidence="1">Multi-pass membrane protein</topology>
    </subcellularLocation>
</comment>
<comment type="similarity">
    <text evidence="11">Belongs to the amiloride-sensitive sodium channel (TC 1.A.6) family.</text>
</comment>
<keyword evidence="6" id="KW-0915">Sodium</keyword>
<keyword evidence="9 11" id="KW-0739">Sodium transport</keyword>
<evidence type="ECO:0000256" key="2">
    <source>
        <dbReference type="ARBA" id="ARBA00022448"/>
    </source>
</evidence>
<comment type="caution">
    <text evidence="13">The sequence shown here is derived from an EMBL/GenBank/DDBJ whole genome shotgun (WGS) entry which is preliminary data.</text>
</comment>
<evidence type="ECO:0000313" key="13">
    <source>
        <dbReference type="EMBL" id="KAK6173768.1"/>
    </source>
</evidence>
<evidence type="ECO:0000256" key="4">
    <source>
        <dbReference type="ARBA" id="ARBA00022692"/>
    </source>
</evidence>
<keyword evidence="2 11" id="KW-0813">Transport</keyword>
<keyword evidence="3 11" id="KW-0894">Sodium channel</keyword>